<keyword evidence="2" id="KW-1185">Reference proteome</keyword>
<evidence type="ECO:0000313" key="2">
    <source>
        <dbReference type="Proteomes" id="UP000199126"/>
    </source>
</evidence>
<dbReference type="EMBL" id="FODV01000015">
    <property type="protein sequence ID" value="SEP12625.1"/>
    <property type="molecule type" value="Genomic_DNA"/>
</dbReference>
<organism evidence="1 2">
    <name type="scientific">Halogranum amylolyticum</name>
    <dbReference type="NCBI Taxonomy" id="660520"/>
    <lineage>
        <taxon>Archaea</taxon>
        <taxon>Methanobacteriati</taxon>
        <taxon>Methanobacteriota</taxon>
        <taxon>Stenosarchaea group</taxon>
        <taxon>Halobacteria</taxon>
        <taxon>Halobacteriales</taxon>
        <taxon>Haloferacaceae</taxon>
    </lineage>
</organism>
<protein>
    <submittedName>
        <fullName evidence="1">Uncharacterized protein</fullName>
    </submittedName>
</protein>
<evidence type="ECO:0000313" key="1">
    <source>
        <dbReference type="EMBL" id="SEP12625.1"/>
    </source>
</evidence>
<proteinExistence type="predicted"/>
<reference evidence="2" key="1">
    <citation type="submission" date="2016-10" db="EMBL/GenBank/DDBJ databases">
        <authorList>
            <person name="Varghese N."/>
            <person name="Submissions S."/>
        </authorList>
    </citation>
    <scope>NUCLEOTIDE SEQUENCE [LARGE SCALE GENOMIC DNA]</scope>
    <source>
        <strain evidence="2">CGMCC 1.10121</strain>
    </source>
</reference>
<accession>A0A1H8VB55</accession>
<name>A0A1H8VB55_9EURY</name>
<dbReference type="Proteomes" id="UP000199126">
    <property type="component" value="Unassembled WGS sequence"/>
</dbReference>
<gene>
    <name evidence="1" type="ORF">SAMN04487948_11553</name>
</gene>
<dbReference type="AlphaFoldDB" id="A0A1H8VB55"/>
<sequence length="57" mass="6614">MFRKAIVMMGAVHELTEWVATVDHRCVSNAAFVVDVVRTESTFRMFNSEIEVHRCQQ</sequence>